<dbReference type="SMART" id="SM00645">
    <property type="entry name" value="Pept_C1"/>
    <property type="match status" value="1"/>
</dbReference>
<protein>
    <submittedName>
        <fullName evidence="11">CSON007300 protein</fullName>
    </submittedName>
</protein>
<dbReference type="CDD" id="cd02248">
    <property type="entry name" value="Peptidase_C1A"/>
    <property type="match status" value="1"/>
</dbReference>
<dbReference type="EMBL" id="UFQT01002783">
    <property type="protein sequence ID" value="SSX34057.1"/>
    <property type="molecule type" value="Genomic_DNA"/>
</dbReference>
<dbReference type="Gene3D" id="3.90.70.10">
    <property type="entry name" value="Cysteine proteinases"/>
    <property type="match status" value="1"/>
</dbReference>
<keyword evidence="7" id="KW-0732">Signal</keyword>
<keyword evidence="5" id="KW-0865">Zymogen</keyword>
<evidence type="ECO:0000256" key="7">
    <source>
        <dbReference type="SAM" id="SignalP"/>
    </source>
</evidence>
<dbReference type="Pfam" id="PF00112">
    <property type="entry name" value="Peptidase_C1"/>
    <property type="match status" value="1"/>
</dbReference>
<keyword evidence="6" id="KW-1015">Disulfide bond</keyword>
<keyword evidence="3" id="KW-0378">Hydrolase</keyword>
<evidence type="ECO:0000256" key="1">
    <source>
        <dbReference type="ARBA" id="ARBA00008455"/>
    </source>
</evidence>
<evidence type="ECO:0000259" key="9">
    <source>
        <dbReference type="SMART" id="SM00848"/>
    </source>
</evidence>
<feature type="domain" description="Peptidase C1A papain C-terminal" evidence="8">
    <location>
        <begin position="118"/>
        <end position="329"/>
    </location>
</feature>
<dbReference type="VEuPathDB" id="VectorBase:CSON007300"/>
<dbReference type="Gene3D" id="1.10.287.2250">
    <property type="match status" value="1"/>
</dbReference>
<keyword evidence="4" id="KW-0788">Thiol protease</keyword>
<dbReference type="PANTHER" id="PTHR12411">
    <property type="entry name" value="CYSTEINE PROTEASE FAMILY C1-RELATED"/>
    <property type="match status" value="1"/>
</dbReference>
<dbReference type="PROSITE" id="PS00639">
    <property type="entry name" value="THIOL_PROTEASE_HIS"/>
    <property type="match status" value="1"/>
</dbReference>
<evidence type="ECO:0000256" key="4">
    <source>
        <dbReference type="ARBA" id="ARBA00022807"/>
    </source>
</evidence>
<evidence type="ECO:0000313" key="11">
    <source>
        <dbReference type="EMBL" id="SSX34057.1"/>
    </source>
</evidence>
<evidence type="ECO:0000256" key="6">
    <source>
        <dbReference type="ARBA" id="ARBA00023157"/>
    </source>
</evidence>
<dbReference type="InterPro" id="IPR025660">
    <property type="entry name" value="Pept_his_AS"/>
</dbReference>
<gene>
    <name evidence="11" type="primary">CSON007300</name>
</gene>
<reference evidence="11" key="2">
    <citation type="submission" date="2018-07" db="EMBL/GenBank/DDBJ databases">
        <authorList>
            <person name="Quirk P.G."/>
            <person name="Krulwich T.A."/>
        </authorList>
    </citation>
    <scope>NUCLEOTIDE SEQUENCE</scope>
</reference>
<evidence type="ECO:0000313" key="10">
    <source>
        <dbReference type="EMBL" id="SSX14660.1"/>
    </source>
</evidence>
<dbReference type="GO" id="GO:0008234">
    <property type="term" value="F:cysteine-type peptidase activity"/>
    <property type="evidence" value="ECO:0007669"/>
    <property type="project" value="UniProtKB-KW"/>
</dbReference>
<dbReference type="InterPro" id="IPR013201">
    <property type="entry name" value="Prot_inhib_I29"/>
</dbReference>
<dbReference type="SMART" id="SM00848">
    <property type="entry name" value="Inhibitor_I29"/>
    <property type="match status" value="1"/>
</dbReference>
<dbReference type="SUPFAM" id="SSF54001">
    <property type="entry name" value="Cysteine proteinases"/>
    <property type="match status" value="1"/>
</dbReference>
<evidence type="ECO:0000256" key="5">
    <source>
        <dbReference type="ARBA" id="ARBA00023145"/>
    </source>
</evidence>
<dbReference type="GO" id="GO:0006508">
    <property type="term" value="P:proteolysis"/>
    <property type="evidence" value="ECO:0007669"/>
    <property type="project" value="UniProtKB-KW"/>
</dbReference>
<dbReference type="AlphaFoldDB" id="A0A336N081"/>
<feature type="chain" id="PRO_5036328708" evidence="7">
    <location>
        <begin position="21"/>
        <end position="331"/>
    </location>
</feature>
<feature type="domain" description="Cathepsin propeptide inhibitor" evidence="9">
    <location>
        <begin position="27"/>
        <end position="87"/>
    </location>
</feature>
<sequence length="331" mass="38223">MKLIIFSIFSIFAVISITNALNLDEEWKKFKLEYNKVYPLSTEENLRKGIFERNLADVMEHNARYLSGMETYEKGVNQFSDLTYEEFAKLYLGEKISFNELMTNADGWIEKPLRRQLAPESYAWDTKDVPVKNQAQCGSCWAFASVASVEMRYKRFHNKSYTLAEQELVDCETTSHGCSGGWSDLALQYMRDNGLSFEKDYPYKGKDEKCHASNENKSPVKVVNVCSTPKDEVSYKDHFYQYGPLVVYYFVDNNFKQYKSGIFSSKTCNVENAGINHAVVLMGYGSEKDVKYWLVRNSWGKSFGESGHFRILRDAHMCNLGYHNAYYPEVA</sequence>
<dbReference type="InterPro" id="IPR039417">
    <property type="entry name" value="Peptidase_C1A_papain-like"/>
</dbReference>
<organism evidence="11">
    <name type="scientific">Culicoides sonorensis</name>
    <name type="common">Biting midge</name>
    <dbReference type="NCBI Taxonomy" id="179676"/>
    <lineage>
        <taxon>Eukaryota</taxon>
        <taxon>Metazoa</taxon>
        <taxon>Ecdysozoa</taxon>
        <taxon>Arthropoda</taxon>
        <taxon>Hexapoda</taxon>
        <taxon>Insecta</taxon>
        <taxon>Pterygota</taxon>
        <taxon>Neoptera</taxon>
        <taxon>Endopterygota</taxon>
        <taxon>Diptera</taxon>
        <taxon>Nematocera</taxon>
        <taxon>Chironomoidea</taxon>
        <taxon>Ceratopogonidae</taxon>
        <taxon>Ceratopogoninae</taxon>
        <taxon>Culicoides</taxon>
        <taxon>Monoculicoides</taxon>
    </lineage>
</organism>
<dbReference type="PRINTS" id="PR00705">
    <property type="entry name" value="PAPAIN"/>
</dbReference>
<reference evidence="10" key="1">
    <citation type="submission" date="2018-04" db="EMBL/GenBank/DDBJ databases">
        <authorList>
            <person name="Go L.Y."/>
            <person name="Mitchell J.A."/>
        </authorList>
    </citation>
    <scope>NUCLEOTIDE SEQUENCE</scope>
    <source>
        <tissue evidence="10">Whole organism</tissue>
    </source>
</reference>
<evidence type="ECO:0000256" key="3">
    <source>
        <dbReference type="ARBA" id="ARBA00022801"/>
    </source>
</evidence>
<keyword evidence="2" id="KW-0645">Protease</keyword>
<dbReference type="Pfam" id="PF08246">
    <property type="entry name" value="Inhibitor_I29"/>
    <property type="match status" value="1"/>
</dbReference>
<dbReference type="PROSITE" id="PS00139">
    <property type="entry name" value="THIOL_PROTEASE_CYS"/>
    <property type="match status" value="1"/>
</dbReference>
<dbReference type="InterPro" id="IPR000668">
    <property type="entry name" value="Peptidase_C1A_C"/>
</dbReference>
<dbReference type="OMA" id="NAIPSHT"/>
<evidence type="ECO:0000259" key="8">
    <source>
        <dbReference type="SMART" id="SM00645"/>
    </source>
</evidence>
<dbReference type="InterPro" id="IPR038765">
    <property type="entry name" value="Papain-like_cys_pep_sf"/>
</dbReference>
<dbReference type="InterPro" id="IPR000169">
    <property type="entry name" value="Pept_cys_AS"/>
</dbReference>
<feature type="signal peptide" evidence="7">
    <location>
        <begin position="1"/>
        <end position="20"/>
    </location>
</feature>
<comment type="similarity">
    <text evidence="1">Belongs to the peptidase C1 family.</text>
</comment>
<dbReference type="InterPro" id="IPR013128">
    <property type="entry name" value="Peptidase_C1A"/>
</dbReference>
<dbReference type="EMBL" id="UFQS01002783">
    <property type="protein sequence ID" value="SSX14660.1"/>
    <property type="molecule type" value="Genomic_DNA"/>
</dbReference>
<proteinExistence type="inferred from homology"/>
<evidence type="ECO:0000256" key="2">
    <source>
        <dbReference type="ARBA" id="ARBA00022670"/>
    </source>
</evidence>
<accession>A0A336N081</accession>
<name>A0A336N081_CULSO</name>